<name>A0A0D0D8B0_9AGAM</name>
<evidence type="ECO:0000313" key="1">
    <source>
        <dbReference type="EMBL" id="KIK73310.1"/>
    </source>
</evidence>
<dbReference type="HOGENOM" id="CLU_2794698_0_0_1"/>
<dbReference type="InParanoid" id="A0A0D0D8B0"/>
<dbReference type="Proteomes" id="UP000054538">
    <property type="component" value="Unassembled WGS sequence"/>
</dbReference>
<sequence>MPAPPMLLWMPPDGMKQKQKGVSTAKRLSGKLIASNGHWEGELPNEGRDHRECAEQTGKEVGIDCGIN</sequence>
<reference evidence="1 2" key="1">
    <citation type="submission" date="2014-04" db="EMBL/GenBank/DDBJ databases">
        <authorList>
            <consortium name="DOE Joint Genome Institute"/>
            <person name="Kuo A."/>
            <person name="Kohler A."/>
            <person name="Jargeat P."/>
            <person name="Nagy L.G."/>
            <person name="Floudas D."/>
            <person name="Copeland A."/>
            <person name="Barry K.W."/>
            <person name="Cichocki N."/>
            <person name="Veneault-Fourrey C."/>
            <person name="LaButti K."/>
            <person name="Lindquist E.A."/>
            <person name="Lipzen A."/>
            <person name="Lundell T."/>
            <person name="Morin E."/>
            <person name="Murat C."/>
            <person name="Sun H."/>
            <person name="Tunlid A."/>
            <person name="Henrissat B."/>
            <person name="Grigoriev I.V."/>
            <person name="Hibbett D.S."/>
            <person name="Martin F."/>
            <person name="Nordberg H.P."/>
            <person name="Cantor M.N."/>
            <person name="Hua S.X."/>
        </authorList>
    </citation>
    <scope>NUCLEOTIDE SEQUENCE [LARGE SCALE GENOMIC DNA]</scope>
    <source>
        <strain evidence="1 2">Ve08.2h10</strain>
    </source>
</reference>
<reference evidence="2" key="2">
    <citation type="submission" date="2015-01" db="EMBL/GenBank/DDBJ databases">
        <title>Evolutionary Origins and Diversification of the Mycorrhizal Mutualists.</title>
        <authorList>
            <consortium name="DOE Joint Genome Institute"/>
            <consortium name="Mycorrhizal Genomics Consortium"/>
            <person name="Kohler A."/>
            <person name="Kuo A."/>
            <person name="Nagy L.G."/>
            <person name="Floudas D."/>
            <person name="Copeland A."/>
            <person name="Barry K.W."/>
            <person name="Cichocki N."/>
            <person name="Veneault-Fourrey C."/>
            <person name="LaButti K."/>
            <person name="Lindquist E.A."/>
            <person name="Lipzen A."/>
            <person name="Lundell T."/>
            <person name="Morin E."/>
            <person name="Murat C."/>
            <person name="Riley R."/>
            <person name="Ohm R."/>
            <person name="Sun H."/>
            <person name="Tunlid A."/>
            <person name="Henrissat B."/>
            <person name="Grigoriev I.V."/>
            <person name="Hibbett D.S."/>
            <person name="Martin F."/>
        </authorList>
    </citation>
    <scope>NUCLEOTIDE SEQUENCE [LARGE SCALE GENOMIC DNA]</scope>
    <source>
        <strain evidence="2">Ve08.2h10</strain>
    </source>
</reference>
<keyword evidence="2" id="KW-1185">Reference proteome</keyword>
<dbReference type="EMBL" id="KN829887">
    <property type="protein sequence ID" value="KIK73310.1"/>
    <property type="molecule type" value="Genomic_DNA"/>
</dbReference>
<gene>
    <name evidence="1" type="ORF">PAXRUDRAFT_20999</name>
</gene>
<proteinExistence type="predicted"/>
<protein>
    <submittedName>
        <fullName evidence="1">Uncharacterized protein</fullName>
    </submittedName>
</protein>
<accession>A0A0D0D8B0</accession>
<organism evidence="1 2">
    <name type="scientific">Paxillus rubicundulus Ve08.2h10</name>
    <dbReference type="NCBI Taxonomy" id="930991"/>
    <lineage>
        <taxon>Eukaryota</taxon>
        <taxon>Fungi</taxon>
        <taxon>Dikarya</taxon>
        <taxon>Basidiomycota</taxon>
        <taxon>Agaricomycotina</taxon>
        <taxon>Agaricomycetes</taxon>
        <taxon>Agaricomycetidae</taxon>
        <taxon>Boletales</taxon>
        <taxon>Paxilineae</taxon>
        <taxon>Paxillaceae</taxon>
        <taxon>Paxillus</taxon>
    </lineage>
</organism>
<evidence type="ECO:0000313" key="2">
    <source>
        <dbReference type="Proteomes" id="UP000054538"/>
    </source>
</evidence>
<dbReference type="AlphaFoldDB" id="A0A0D0D8B0"/>